<feature type="compositionally biased region" description="Polar residues" evidence="3">
    <location>
        <begin position="615"/>
        <end position="637"/>
    </location>
</feature>
<gene>
    <name evidence="4" type="ORF">G2W53_034883</name>
</gene>
<feature type="compositionally biased region" description="Low complexity" evidence="3">
    <location>
        <begin position="850"/>
        <end position="868"/>
    </location>
</feature>
<protein>
    <submittedName>
        <fullName evidence="4">Dentin sialophosphoprotein-like isoform X1</fullName>
    </submittedName>
</protein>
<feature type="region of interest" description="Disordered" evidence="3">
    <location>
        <begin position="695"/>
        <end position="874"/>
    </location>
</feature>
<dbReference type="InterPro" id="IPR042277">
    <property type="entry name" value="IST1-like"/>
</dbReference>
<feature type="compositionally biased region" description="Acidic residues" evidence="3">
    <location>
        <begin position="511"/>
        <end position="522"/>
    </location>
</feature>
<feature type="region of interest" description="Disordered" evidence="3">
    <location>
        <begin position="462"/>
        <end position="642"/>
    </location>
</feature>
<feature type="compositionally biased region" description="Polar residues" evidence="3">
    <location>
        <begin position="832"/>
        <end position="842"/>
    </location>
</feature>
<dbReference type="Pfam" id="PF03398">
    <property type="entry name" value="Ist1"/>
    <property type="match status" value="1"/>
</dbReference>
<feature type="compositionally biased region" description="Basic and acidic residues" evidence="3">
    <location>
        <begin position="555"/>
        <end position="566"/>
    </location>
</feature>
<feature type="compositionally biased region" description="Polar residues" evidence="3">
    <location>
        <begin position="728"/>
        <end position="748"/>
    </location>
</feature>
<dbReference type="AlphaFoldDB" id="A0A834W987"/>
<dbReference type="Proteomes" id="UP000634136">
    <property type="component" value="Unassembled WGS sequence"/>
</dbReference>
<dbReference type="GO" id="GO:0015031">
    <property type="term" value="P:protein transport"/>
    <property type="evidence" value="ECO:0007669"/>
    <property type="project" value="InterPro"/>
</dbReference>
<keyword evidence="5" id="KW-1185">Reference proteome</keyword>
<name>A0A834W987_9FABA</name>
<comment type="similarity">
    <text evidence="1">Belongs to the IST1 family.</text>
</comment>
<dbReference type="Gene3D" id="1.20.1260.60">
    <property type="entry name" value="Vacuolar protein sorting-associated protein Ist1"/>
    <property type="match status" value="1"/>
</dbReference>
<feature type="compositionally biased region" description="Polar residues" evidence="3">
    <location>
        <begin position="250"/>
        <end position="279"/>
    </location>
</feature>
<evidence type="ECO:0000256" key="2">
    <source>
        <dbReference type="SAM" id="Coils"/>
    </source>
</evidence>
<dbReference type="InterPro" id="IPR005061">
    <property type="entry name" value="Ist1"/>
</dbReference>
<dbReference type="EMBL" id="JAAIUW010000010">
    <property type="protein sequence ID" value="KAF7813907.1"/>
    <property type="molecule type" value="Genomic_DNA"/>
</dbReference>
<dbReference type="PANTHER" id="PTHR12161">
    <property type="entry name" value="IST1 FAMILY MEMBER"/>
    <property type="match status" value="1"/>
</dbReference>
<feature type="compositionally biased region" description="Low complexity" evidence="3">
    <location>
        <begin position="604"/>
        <end position="614"/>
    </location>
</feature>
<feature type="region of interest" description="Disordered" evidence="3">
    <location>
        <begin position="173"/>
        <end position="197"/>
    </location>
</feature>
<evidence type="ECO:0000256" key="1">
    <source>
        <dbReference type="ARBA" id="ARBA00005536"/>
    </source>
</evidence>
<feature type="compositionally biased region" description="Polar residues" evidence="3">
    <location>
        <begin position="762"/>
        <end position="771"/>
    </location>
</feature>
<reference evidence="4" key="1">
    <citation type="submission" date="2020-09" db="EMBL/GenBank/DDBJ databases">
        <title>Genome-Enabled Discovery of Anthraquinone Biosynthesis in Senna tora.</title>
        <authorList>
            <person name="Kang S.-H."/>
            <person name="Pandey R.P."/>
            <person name="Lee C.-M."/>
            <person name="Sim J.-S."/>
            <person name="Jeong J.-T."/>
            <person name="Choi B.-S."/>
            <person name="Jung M."/>
            <person name="Ginzburg D."/>
            <person name="Zhao K."/>
            <person name="Won S.Y."/>
            <person name="Oh T.-J."/>
            <person name="Yu Y."/>
            <person name="Kim N.-H."/>
            <person name="Lee O.R."/>
            <person name="Lee T.-H."/>
            <person name="Bashyal P."/>
            <person name="Kim T.-S."/>
            <person name="Lee W.-H."/>
            <person name="Kawkins C."/>
            <person name="Kim C.-K."/>
            <person name="Kim J.S."/>
            <person name="Ahn B.O."/>
            <person name="Rhee S.Y."/>
            <person name="Sohng J.K."/>
        </authorList>
    </citation>
    <scope>NUCLEOTIDE SEQUENCE</scope>
    <source>
        <tissue evidence="4">Leaf</tissue>
    </source>
</reference>
<organism evidence="4 5">
    <name type="scientific">Senna tora</name>
    <dbReference type="NCBI Taxonomy" id="362788"/>
    <lineage>
        <taxon>Eukaryota</taxon>
        <taxon>Viridiplantae</taxon>
        <taxon>Streptophyta</taxon>
        <taxon>Embryophyta</taxon>
        <taxon>Tracheophyta</taxon>
        <taxon>Spermatophyta</taxon>
        <taxon>Magnoliopsida</taxon>
        <taxon>eudicotyledons</taxon>
        <taxon>Gunneridae</taxon>
        <taxon>Pentapetalae</taxon>
        <taxon>rosids</taxon>
        <taxon>fabids</taxon>
        <taxon>Fabales</taxon>
        <taxon>Fabaceae</taxon>
        <taxon>Caesalpinioideae</taxon>
        <taxon>Cassia clade</taxon>
        <taxon>Senna</taxon>
    </lineage>
</organism>
<accession>A0A834W987</accession>
<feature type="compositionally biased region" description="Low complexity" evidence="3">
    <location>
        <begin position="527"/>
        <end position="538"/>
    </location>
</feature>
<sequence length="892" mass="97825">MLHRSFKSAKCKTALKLAVSRIKLLKNKREAQVRQLKRELAKLLESGQDQTARIRVEHVVREEKTMAAYDLIEIYCELIAARLPMIEAQKICPIDLKEAISSVIFASPRCSDIPELMDVRKHITAKYGKEFISAAVELRPDCGLVEKLSAKAPDGPTKIKILTAIAEEHNVKWEPKSFGESDAKSSQDSSQVGPNTYEKDTYVEHPQVHVPPVRDEKGPPNIHASSQHKMQDVSANLDKKATFAHKNVGGNKSATSNRSNPEIRSSGIGNQEMGSTNSHSENRRDISMGRKNWNMEFTDAASAAQAAAESAERASMAARAAAELSNREKITRQYSKNRDYLDEVSMEKQASRTEVDFGSQLHGDVSTENTDHFGYGRTDRQFSKGSSSAHFITSDDHNVLNLNGGPMMGKNTVGNLFVTDEESTQRDFPETNFYNDTAVVFDDSASEDDEYRFVLDETYGEQGSGSFSASGNKSQIDPLANRNDWSPGHVTEEEGGFSSQSHEDLLPVTFDDSDGPSSESEEDLVKSKGSGSYGYGNSVPDQSARSHGALGSSPRYDKNVDSDRKKFGSSSSLAVSDTVEEHIKGKIDINNVPEKNLGYDDLPSSKQSSKGRSSVLGSNLKTTVLESESPDTSNVTETLEESHVERGKELKYETLKGGLRNKGYTRPPYLKSSADKVSSLSGDISVENEQTLPSARTYLSSESRGQDTYVRKASRVNKSRGVREHIASSDSDNYDLVQNSQETMTSGIQKEENEVSKKSSSRATINYFDSDSASEDEIPKQINSVSLSRPVGGFSRRTTASSKSGAGLGWKSPNERGNQEMASSRMKPIPESNRSSQPSSALPKTVTPENAEASVSSNSSSKDNAYASHVHPKLPDYDSFAAHFLSLRKGRQ</sequence>
<proteinExistence type="inferred from homology"/>
<evidence type="ECO:0000256" key="3">
    <source>
        <dbReference type="SAM" id="MobiDB-lite"/>
    </source>
</evidence>
<evidence type="ECO:0000313" key="4">
    <source>
        <dbReference type="EMBL" id="KAF7813907.1"/>
    </source>
</evidence>
<comment type="caution">
    <text evidence="4">The sequence shown here is derived from an EMBL/GenBank/DDBJ whole genome shotgun (WGS) entry which is preliminary data.</text>
</comment>
<keyword evidence="2" id="KW-0175">Coiled coil</keyword>
<feature type="compositionally biased region" description="Polar residues" evidence="3">
    <location>
        <begin position="464"/>
        <end position="475"/>
    </location>
</feature>
<dbReference type="FunFam" id="1.20.1260.60:FF:000003">
    <property type="entry name" value="IST1-like protein isoform A"/>
    <property type="match status" value="1"/>
</dbReference>
<dbReference type="OrthoDB" id="29853at2759"/>
<evidence type="ECO:0000313" key="5">
    <source>
        <dbReference type="Proteomes" id="UP000634136"/>
    </source>
</evidence>
<dbReference type="PANTHER" id="PTHR12161:SF13">
    <property type="entry name" value="REGULATOR OF VPS4 ACTIVITY IN THE MVB PATHWAY PROTEIN"/>
    <property type="match status" value="1"/>
</dbReference>
<feature type="compositionally biased region" description="Basic and acidic residues" evidence="3">
    <location>
        <begin position="173"/>
        <end position="185"/>
    </location>
</feature>
<feature type="coiled-coil region" evidence="2">
    <location>
        <begin position="22"/>
        <end position="53"/>
    </location>
</feature>
<feature type="region of interest" description="Disordered" evidence="3">
    <location>
        <begin position="210"/>
        <end position="284"/>
    </location>
</feature>